<dbReference type="Gene3D" id="3.60.20.10">
    <property type="entry name" value="Glutamine Phosphoribosylpyrophosphate, subunit 1, domain 1"/>
    <property type="match status" value="1"/>
</dbReference>
<dbReference type="PANTHER" id="PTHR42824:SF1">
    <property type="entry name" value="GLUTAMINE AMIDOTRANSFERASE YAFJ-RELATED"/>
    <property type="match status" value="1"/>
</dbReference>
<dbReference type="InterPro" id="IPR017932">
    <property type="entry name" value="GATase_2_dom"/>
</dbReference>
<evidence type="ECO:0000313" key="3">
    <source>
        <dbReference type="EMBL" id="NYJ08358.1"/>
    </source>
</evidence>
<dbReference type="PANTHER" id="PTHR42824">
    <property type="entry name" value="GLUTAMINE AMIDOTRANSFERASE"/>
    <property type="match status" value="1"/>
</dbReference>
<dbReference type="SUPFAM" id="SSF56235">
    <property type="entry name" value="N-terminal nucleophile aminohydrolases (Ntn hydrolases)"/>
    <property type="match status" value="1"/>
</dbReference>
<dbReference type="RefSeq" id="WP_179720882.1">
    <property type="nucleotide sequence ID" value="NZ_JACBZT010000001.1"/>
</dbReference>
<accession>A0A853CQ81</accession>
<name>A0A853CQ81_9ACTN</name>
<protein>
    <submittedName>
        <fullName evidence="3">Putative glutamine amidotransferase</fullName>
    </submittedName>
</protein>
<reference evidence="3 4" key="1">
    <citation type="submission" date="2020-07" db="EMBL/GenBank/DDBJ databases">
        <title>Sequencing the genomes of 1000 actinobacteria strains.</title>
        <authorList>
            <person name="Klenk H.-P."/>
        </authorList>
    </citation>
    <scope>NUCLEOTIDE SEQUENCE [LARGE SCALE GENOMIC DNA]</scope>
    <source>
        <strain evidence="3 4">DSM 104001</strain>
    </source>
</reference>
<keyword evidence="1 3" id="KW-0315">Glutamine amidotransferase</keyword>
<dbReference type="Proteomes" id="UP000541969">
    <property type="component" value="Unassembled WGS sequence"/>
</dbReference>
<dbReference type="CDD" id="cd01908">
    <property type="entry name" value="YafJ"/>
    <property type="match status" value="1"/>
</dbReference>
<dbReference type="PROSITE" id="PS51278">
    <property type="entry name" value="GATASE_TYPE_2"/>
    <property type="match status" value="1"/>
</dbReference>
<keyword evidence="3" id="KW-0808">Transferase</keyword>
<evidence type="ECO:0000256" key="1">
    <source>
        <dbReference type="ARBA" id="ARBA00022962"/>
    </source>
</evidence>
<comment type="caution">
    <text evidence="3">The sequence shown here is derived from an EMBL/GenBank/DDBJ whole genome shotgun (WGS) entry which is preliminary data.</text>
</comment>
<dbReference type="AlphaFoldDB" id="A0A853CQ81"/>
<evidence type="ECO:0000259" key="2">
    <source>
        <dbReference type="PROSITE" id="PS51278"/>
    </source>
</evidence>
<dbReference type="Pfam" id="PF13230">
    <property type="entry name" value="GATase_4"/>
    <property type="match status" value="1"/>
</dbReference>
<organism evidence="3 4">
    <name type="scientific">Petropleomorpha daqingensis</name>
    <dbReference type="NCBI Taxonomy" id="2026353"/>
    <lineage>
        <taxon>Bacteria</taxon>
        <taxon>Bacillati</taxon>
        <taxon>Actinomycetota</taxon>
        <taxon>Actinomycetes</taxon>
        <taxon>Geodermatophilales</taxon>
        <taxon>Geodermatophilaceae</taxon>
        <taxon>Petropleomorpha</taxon>
    </lineage>
</organism>
<feature type="domain" description="Glutamine amidotransferase type-2" evidence="2">
    <location>
        <begin position="2"/>
        <end position="237"/>
    </location>
</feature>
<dbReference type="InterPro" id="IPR029055">
    <property type="entry name" value="Ntn_hydrolases_N"/>
</dbReference>
<dbReference type="InterPro" id="IPR026869">
    <property type="entry name" value="EgtC-like"/>
</dbReference>
<dbReference type="EMBL" id="JACBZT010000001">
    <property type="protein sequence ID" value="NYJ08358.1"/>
    <property type="molecule type" value="Genomic_DNA"/>
</dbReference>
<keyword evidence="4" id="KW-1185">Reference proteome</keyword>
<evidence type="ECO:0000313" key="4">
    <source>
        <dbReference type="Proteomes" id="UP000541969"/>
    </source>
</evidence>
<sequence>MCRLLGWASSRPTSLLDLLGEEDLDAFTELSCKHADGWGLARSTRRGVEVRKAPDAARSSAEFAQRARYGSADLGMAHLRWATLGLDVRTANTHPFGTRRIAFAHNGSINPPESLDPLLTRRARRQRTGDTDSERFFLAVLSRMQEGATPGDALAGTVAEIAATRSFTSLNCLLLTRDALYAVSRVNTGAVLEFPEGPDYYDLRYRVTDDAVVVASSGWGRDWAELANGDLLVVQRGTLAVSVSSIEDVAAAA</sequence>
<gene>
    <name evidence="3" type="ORF">GGQ55_004636</name>
</gene>
<dbReference type="GO" id="GO:0016740">
    <property type="term" value="F:transferase activity"/>
    <property type="evidence" value="ECO:0007669"/>
    <property type="project" value="UniProtKB-KW"/>
</dbReference>
<proteinExistence type="predicted"/>